<protein>
    <submittedName>
        <fullName evidence="1">Uncharacterized protein</fullName>
    </submittedName>
</protein>
<dbReference type="Proteomes" id="UP000276133">
    <property type="component" value="Unassembled WGS sequence"/>
</dbReference>
<proteinExistence type="predicted"/>
<dbReference type="EMBL" id="REGN01000564">
    <property type="protein sequence ID" value="RNA40981.1"/>
    <property type="molecule type" value="Genomic_DNA"/>
</dbReference>
<evidence type="ECO:0000313" key="2">
    <source>
        <dbReference type="Proteomes" id="UP000276133"/>
    </source>
</evidence>
<gene>
    <name evidence="1" type="ORF">BpHYR1_044504</name>
</gene>
<name>A0A3M7SYT5_BRAPC</name>
<accession>A0A3M7SYT5</accession>
<comment type="caution">
    <text evidence="1">The sequence shown here is derived from an EMBL/GenBank/DDBJ whole genome shotgun (WGS) entry which is preliminary data.</text>
</comment>
<organism evidence="1 2">
    <name type="scientific">Brachionus plicatilis</name>
    <name type="common">Marine rotifer</name>
    <name type="synonym">Brachionus muelleri</name>
    <dbReference type="NCBI Taxonomy" id="10195"/>
    <lineage>
        <taxon>Eukaryota</taxon>
        <taxon>Metazoa</taxon>
        <taxon>Spiralia</taxon>
        <taxon>Gnathifera</taxon>
        <taxon>Rotifera</taxon>
        <taxon>Eurotatoria</taxon>
        <taxon>Monogononta</taxon>
        <taxon>Pseudotrocha</taxon>
        <taxon>Ploima</taxon>
        <taxon>Brachionidae</taxon>
        <taxon>Brachionus</taxon>
    </lineage>
</organism>
<dbReference type="AlphaFoldDB" id="A0A3M7SYT5"/>
<evidence type="ECO:0000313" key="1">
    <source>
        <dbReference type="EMBL" id="RNA40981.1"/>
    </source>
</evidence>
<keyword evidence="2" id="KW-1185">Reference proteome</keyword>
<reference evidence="1 2" key="1">
    <citation type="journal article" date="2018" name="Sci. Rep.">
        <title>Genomic signatures of local adaptation to the degree of environmental predictability in rotifers.</title>
        <authorList>
            <person name="Franch-Gras L."/>
            <person name="Hahn C."/>
            <person name="Garcia-Roger E.M."/>
            <person name="Carmona M.J."/>
            <person name="Serra M."/>
            <person name="Gomez A."/>
        </authorList>
    </citation>
    <scope>NUCLEOTIDE SEQUENCE [LARGE SCALE GENOMIC DNA]</scope>
    <source>
        <strain evidence="1">HYR1</strain>
    </source>
</reference>
<sequence>MVTQYRLVENGEISITQRQIGILRRFDSFYLKSKEGCYVSEQKNPIQVLTRMTQIGIINYIA</sequence>